<evidence type="ECO:0000256" key="4">
    <source>
        <dbReference type="ARBA" id="ARBA00023136"/>
    </source>
</evidence>
<dbReference type="GO" id="GO:0044331">
    <property type="term" value="P:cell-cell adhesion mediated by cadherin"/>
    <property type="evidence" value="ECO:0007669"/>
    <property type="project" value="TreeGrafter"/>
</dbReference>
<comment type="subcellular location">
    <subcellularLocation>
        <location evidence="1">Membrane</location>
    </subcellularLocation>
</comment>
<dbReference type="PRINTS" id="PR00205">
    <property type="entry name" value="CADHERIN"/>
</dbReference>
<dbReference type="CTD" id="100007939"/>
<dbReference type="GO" id="GO:0016339">
    <property type="term" value="P:calcium-dependent cell-cell adhesion via plasma membrane cell adhesion molecules"/>
    <property type="evidence" value="ECO:0007669"/>
    <property type="project" value="TreeGrafter"/>
</dbReference>
<dbReference type="PANTHER" id="PTHR24027:SF445">
    <property type="entry name" value="CADHERIN-RELATED FAMILY MEMBER 5-LIKE"/>
    <property type="match status" value="1"/>
</dbReference>
<keyword evidence="4 7" id="KW-0472">Membrane</keyword>
<organism evidence="9 10">
    <name type="scientific">Austrofundulus limnaeus</name>
    <name type="common">Annual killifish</name>
    <dbReference type="NCBI Taxonomy" id="52670"/>
    <lineage>
        <taxon>Eukaryota</taxon>
        <taxon>Metazoa</taxon>
        <taxon>Chordata</taxon>
        <taxon>Craniata</taxon>
        <taxon>Vertebrata</taxon>
        <taxon>Euteleostomi</taxon>
        <taxon>Actinopterygii</taxon>
        <taxon>Neopterygii</taxon>
        <taxon>Teleostei</taxon>
        <taxon>Neoteleostei</taxon>
        <taxon>Acanthomorphata</taxon>
        <taxon>Ovalentaria</taxon>
        <taxon>Atherinomorphae</taxon>
        <taxon>Cyprinodontiformes</taxon>
        <taxon>Rivulidae</taxon>
        <taxon>Austrofundulus</taxon>
    </lineage>
</organism>
<feature type="region of interest" description="Disordered" evidence="6">
    <location>
        <begin position="523"/>
        <end position="543"/>
    </location>
</feature>
<keyword evidence="9" id="KW-1185">Reference proteome</keyword>
<dbReference type="InterPro" id="IPR002126">
    <property type="entry name" value="Cadherin-like_dom"/>
</dbReference>
<dbReference type="SMART" id="SM00112">
    <property type="entry name" value="CA"/>
    <property type="match status" value="3"/>
</dbReference>
<feature type="compositionally biased region" description="Basic and acidic residues" evidence="6">
    <location>
        <begin position="695"/>
        <end position="706"/>
    </location>
</feature>
<feature type="compositionally biased region" description="Polar residues" evidence="6">
    <location>
        <begin position="529"/>
        <end position="540"/>
    </location>
</feature>
<feature type="domain" description="Cadherin" evidence="8">
    <location>
        <begin position="33"/>
        <end position="127"/>
    </location>
</feature>
<dbReference type="GO" id="GO:0007156">
    <property type="term" value="P:homophilic cell adhesion via plasma membrane adhesion molecules"/>
    <property type="evidence" value="ECO:0007669"/>
    <property type="project" value="InterPro"/>
</dbReference>
<feature type="domain" description="Cadherin" evidence="8">
    <location>
        <begin position="258"/>
        <end position="356"/>
    </location>
</feature>
<feature type="domain" description="Cadherin" evidence="8">
    <location>
        <begin position="128"/>
        <end position="235"/>
    </location>
</feature>
<feature type="compositionally biased region" description="Acidic residues" evidence="6">
    <location>
        <begin position="647"/>
        <end position="657"/>
    </location>
</feature>
<evidence type="ECO:0000256" key="2">
    <source>
        <dbReference type="ARBA" id="ARBA00022737"/>
    </source>
</evidence>
<keyword evidence="2" id="KW-0677">Repeat</keyword>
<dbReference type="STRING" id="52670.A0A2I4AP53"/>
<keyword evidence="3 5" id="KW-0106">Calcium</keyword>
<evidence type="ECO:0000313" key="10">
    <source>
        <dbReference type="RefSeq" id="XP_013857260.1"/>
    </source>
</evidence>
<dbReference type="GO" id="GO:0007043">
    <property type="term" value="P:cell-cell junction assembly"/>
    <property type="evidence" value="ECO:0007669"/>
    <property type="project" value="TreeGrafter"/>
</dbReference>
<dbReference type="GO" id="GO:0000902">
    <property type="term" value="P:cell morphogenesis"/>
    <property type="evidence" value="ECO:0007669"/>
    <property type="project" value="TreeGrafter"/>
</dbReference>
<accession>A0A2I4AP53</accession>
<keyword evidence="7" id="KW-0812">Transmembrane</keyword>
<feature type="region of interest" description="Disordered" evidence="6">
    <location>
        <begin position="645"/>
        <end position="706"/>
    </location>
</feature>
<dbReference type="GO" id="GO:0034332">
    <property type="term" value="P:adherens junction organization"/>
    <property type="evidence" value="ECO:0007669"/>
    <property type="project" value="TreeGrafter"/>
</dbReference>
<dbReference type="PANTHER" id="PTHR24027">
    <property type="entry name" value="CADHERIN-23"/>
    <property type="match status" value="1"/>
</dbReference>
<dbReference type="GO" id="GO:0005912">
    <property type="term" value="C:adherens junction"/>
    <property type="evidence" value="ECO:0007669"/>
    <property type="project" value="TreeGrafter"/>
</dbReference>
<feature type="transmembrane region" description="Helical" evidence="7">
    <location>
        <begin position="473"/>
        <end position="495"/>
    </location>
</feature>
<dbReference type="InterPro" id="IPR039808">
    <property type="entry name" value="Cadherin"/>
</dbReference>
<dbReference type="InParanoid" id="A0A2I4AP53"/>
<reference evidence="10" key="1">
    <citation type="submission" date="2025-08" db="UniProtKB">
        <authorList>
            <consortium name="RefSeq"/>
        </authorList>
    </citation>
    <scope>IDENTIFICATION</scope>
    <source>
        <strain evidence="10">Quisiro</strain>
        <tissue evidence="10">Liver</tissue>
    </source>
</reference>
<evidence type="ECO:0000313" key="9">
    <source>
        <dbReference type="Proteomes" id="UP000192220"/>
    </source>
</evidence>
<dbReference type="GO" id="GO:0016477">
    <property type="term" value="P:cell migration"/>
    <property type="evidence" value="ECO:0007669"/>
    <property type="project" value="TreeGrafter"/>
</dbReference>
<name>A0A2I4AP53_AUSLI</name>
<dbReference type="GO" id="GO:0008013">
    <property type="term" value="F:beta-catenin binding"/>
    <property type="evidence" value="ECO:0007669"/>
    <property type="project" value="TreeGrafter"/>
</dbReference>
<dbReference type="AlphaFoldDB" id="A0A2I4AP53"/>
<dbReference type="GO" id="GO:0005509">
    <property type="term" value="F:calcium ion binding"/>
    <property type="evidence" value="ECO:0007669"/>
    <property type="project" value="UniProtKB-UniRule"/>
</dbReference>
<dbReference type="GO" id="GO:0045296">
    <property type="term" value="F:cadherin binding"/>
    <property type="evidence" value="ECO:0007669"/>
    <property type="project" value="TreeGrafter"/>
</dbReference>
<evidence type="ECO:0000256" key="1">
    <source>
        <dbReference type="ARBA" id="ARBA00004370"/>
    </source>
</evidence>
<dbReference type="SUPFAM" id="SSF49313">
    <property type="entry name" value="Cadherin-like"/>
    <property type="match status" value="3"/>
</dbReference>
<evidence type="ECO:0000256" key="3">
    <source>
        <dbReference type="ARBA" id="ARBA00022837"/>
    </source>
</evidence>
<keyword evidence="7" id="KW-1133">Transmembrane helix</keyword>
<dbReference type="GO" id="GO:0016342">
    <property type="term" value="C:catenin complex"/>
    <property type="evidence" value="ECO:0007669"/>
    <property type="project" value="TreeGrafter"/>
</dbReference>
<sequence>MELKSKSKPVDVLLGCVAAVCFCTVCWAQRLCTVPPGPVTIPENNTVDIQVVKIISSSDVSLKVTVNPEDLFYIKGNILMVKRGLDYESLLSPTLVVWVKCTRAGSRSVNESVEVLVENVNDNPPNFAQNHYALDVNELSPVNSSIRLIEATDVDSELLFYRLEPATDKHFHLENINTPKILVKSILDYDVVQKISLVLHVQDTFNGSASNEPFFTSVATITVHVKDVDNRPPWFQPCLRTNLGIAKLCVSSGYRGKVNLTEKEEGPLVLEPGPVFAKDGDKNRSEQISYKILRGNEGNIFQIDEDTGNITMLKAADIVGPIFLTILASQVTNRDQFAVTQVTFEVMKKSRNPPRFEKERYEGYIYSNSVPECMILRDRNTNRPFRVRARDEDFANGVNPDVKYEVQYSSYVNVTPDGFVILKRGVKTESFALQLRAVDATTGEFGTTALAVQVIPAVATPSSANIGYRPGDMALLGLIMAALLVLCLIVIGFLVSHLWKGNASVAKICECLGPCLQSDQPRSGHRDSLQFTNDGFQNESDPSRGVTRCWNNIVPRRSTLPQPRSRILPLERQRRHCSACGIYTNHIPKGSPSVRRGRGEENQYGMKSILAKRHRKEGQKTVWFKESEDSSDIEVEIIPDTVGRVEEETEEELEVEMEGVIRDPAAPLTEHSVQEGSNNDLSQEQNQEQNPGETSSDKTDGDSEKC</sequence>
<protein>
    <submittedName>
        <fullName evidence="10">Cadherin-related family member 5</fullName>
    </submittedName>
</protein>
<feature type="compositionally biased region" description="Polar residues" evidence="6">
    <location>
        <begin position="674"/>
        <end position="694"/>
    </location>
</feature>
<dbReference type="Proteomes" id="UP000192220">
    <property type="component" value="Unplaced"/>
</dbReference>
<dbReference type="InterPro" id="IPR015919">
    <property type="entry name" value="Cadherin-like_sf"/>
</dbReference>
<proteinExistence type="predicted"/>
<dbReference type="RefSeq" id="XP_013857260.1">
    <property type="nucleotide sequence ID" value="XM_014001806.1"/>
</dbReference>
<dbReference type="Pfam" id="PF00028">
    <property type="entry name" value="Cadherin"/>
    <property type="match status" value="1"/>
</dbReference>
<evidence type="ECO:0000259" key="8">
    <source>
        <dbReference type="PROSITE" id="PS50268"/>
    </source>
</evidence>
<gene>
    <name evidence="10" type="primary">cdhr5a</name>
</gene>
<dbReference type="CDD" id="cd11304">
    <property type="entry name" value="Cadherin_repeat"/>
    <property type="match status" value="3"/>
</dbReference>
<evidence type="ECO:0000256" key="5">
    <source>
        <dbReference type="PROSITE-ProRule" id="PRU00043"/>
    </source>
</evidence>
<evidence type="ECO:0000256" key="6">
    <source>
        <dbReference type="SAM" id="MobiDB-lite"/>
    </source>
</evidence>
<dbReference type="KEGG" id="alim:106513126"/>
<evidence type="ECO:0000256" key="7">
    <source>
        <dbReference type="SAM" id="Phobius"/>
    </source>
</evidence>
<dbReference type="Gene3D" id="2.60.40.60">
    <property type="entry name" value="Cadherins"/>
    <property type="match status" value="3"/>
</dbReference>
<dbReference type="OrthoDB" id="8958491at2759"/>
<dbReference type="PROSITE" id="PS50268">
    <property type="entry name" value="CADHERIN_2"/>
    <property type="match status" value="3"/>
</dbReference>